<reference evidence="1 2" key="1">
    <citation type="journal article" date="2006" name="Proc. Natl. Acad. Sci. U.S.A.">
        <title>Burkholderia xenovorans LB400 harbors a multi-replicon, 9.73-Mbp genome shaped for versatility.</title>
        <authorList>
            <person name="Chain P.S."/>
            <person name="Denef V.J."/>
            <person name="Konstantinidis K.T."/>
            <person name="Vergez L.M."/>
            <person name="Agullo L."/>
            <person name="Reyes V.L."/>
            <person name="Hauser L."/>
            <person name="Cordova M."/>
            <person name="Gomez L."/>
            <person name="Gonzalez M."/>
            <person name="Land M."/>
            <person name="Lao V."/>
            <person name="Larimer F."/>
            <person name="LiPuma J.J."/>
            <person name="Mahenthiralingam E."/>
            <person name="Malfatti S.A."/>
            <person name="Marx C.J."/>
            <person name="Parnell J.J."/>
            <person name="Ramette A."/>
            <person name="Richardson P."/>
            <person name="Seeger M."/>
            <person name="Smith D."/>
            <person name="Spilker T."/>
            <person name="Sul W.J."/>
            <person name="Tsoi T.V."/>
            <person name="Ulrich L.E."/>
            <person name="Zhulin I.B."/>
            <person name="Tiedje J.M."/>
        </authorList>
    </citation>
    <scope>NUCLEOTIDE SEQUENCE [LARGE SCALE GENOMIC DNA]</scope>
    <source>
        <strain evidence="1 2">LB400</strain>
    </source>
</reference>
<evidence type="ECO:0000313" key="1">
    <source>
        <dbReference type="EMBL" id="ABE30566.1"/>
    </source>
</evidence>
<protein>
    <submittedName>
        <fullName evidence="1">Uncharacterized protein</fullName>
    </submittedName>
</protein>
<keyword evidence="2" id="KW-1185">Reference proteome</keyword>
<accession>Q13ZC3</accession>
<dbReference type="AlphaFoldDB" id="Q13ZC3"/>
<gene>
    <name evidence="1" type="ORF">Bxe_A2403</name>
</gene>
<dbReference type="KEGG" id="bxe:Bxe_A2403"/>
<dbReference type="Proteomes" id="UP000001817">
    <property type="component" value="Chromosome 1"/>
</dbReference>
<name>Q13ZC3_PARXL</name>
<dbReference type="EMBL" id="CP000270">
    <property type="protein sequence ID" value="ABE30566.1"/>
    <property type="molecule type" value="Genomic_DNA"/>
</dbReference>
<evidence type="ECO:0000313" key="2">
    <source>
        <dbReference type="Proteomes" id="UP000001817"/>
    </source>
</evidence>
<organism evidence="1 2">
    <name type="scientific">Paraburkholderia xenovorans (strain LB400)</name>
    <dbReference type="NCBI Taxonomy" id="266265"/>
    <lineage>
        <taxon>Bacteria</taxon>
        <taxon>Pseudomonadati</taxon>
        <taxon>Pseudomonadota</taxon>
        <taxon>Betaproteobacteria</taxon>
        <taxon>Burkholderiales</taxon>
        <taxon>Burkholderiaceae</taxon>
        <taxon>Paraburkholderia</taxon>
    </lineage>
</organism>
<dbReference type="RefSeq" id="WP_011488209.1">
    <property type="nucleotide sequence ID" value="NC_007951.1"/>
</dbReference>
<proteinExistence type="predicted"/>
<sequence length="113" mass="12709">MGQKIFNSNNVIEKSTIARSQPENGRSWTAGDGFCQLHDATLLYLMRWQRIAITFFRHGRSNIELSLTNFGLCDPSAGGNADGPMSVRDRTVERYAPDWYELAVICPMQSAHT</sequence>